<reference evidence="1 2" key="1">
    <citation type="submission" date="2016-10" db="EMBL/GenBank/DDBJ databases">
        <authorList>
            <person name="de Groot N.N."/>
        </authorList>
    </citation>
    <scope>NUCLEOTIDE SEQUENCE [LARGE SCALE GENOMIC DNA]</scope>
    <source>
        <strain evidence="1 2">ATCC 43154</strain>
    </source>
</reference>
<dbReference type="OrthoDB" id="488523at2"/>
<protein>
    <submittedName>
        <fullName evidence="1">Uncharacterized protein</fullName>
    </submittedName>
</protein>
<dbReference type="Proteomes" id="UP000199470">
    <property type="component" value="Unassembled WGS sequence"/>
</dbReference>
<dbReference type="EMBL" id="FOTW01000015">
    <property type="protein sequence ID" value="SFM23244.1"/>
    <property type="molecule type" value="Genomic_DNA"/>
</dbReference>
<dbReference type="AlphaFoldDB" id="A0A1I4P5X5"/>
<evidence type="ECO:0000313" key="1">
    <source>
        <dbReference type="EMBL" id="SFM23244.1"/>
    </source>
</evidence>
<dbReference type="STRING" id="758825.SAMN02982985_03288"/>
<proteinExistence type="predicted"/>
<organism evidence="1 2">
    <name type="scientific">Rugamonas rubra</name>
    <dbReference type="NCBI Taxonomy" id="758825"/>
    <lineage>
        <taxon>Bacteria</taxon>
        <taxon>Pseudomonadati</taxon>
        <taxon>Pseudomonadota</taxon>
        <taxon>Betaproteobacteria</taxon>
        <taxon>Burkholderiales</taxon>
        <taxon>Oxalobacteraceae</taxon>
        <taxon>Telluria group</taxon>
        <taxon>Rugamonas</taxon>
    </lineage>
</organism>
<sequence length="131" mass="13682">MSTENIEKFYALAYQNPALVEGLKAVTEREVYTKLAIELGAANGCDFNAAEVAAWTEAKAATIAAGELDDQQLEAVAGGKGDPFVAIGSVASTAFNSYSYFTNPSSMTYGADNGNGGKSVQAIMQIAKMLP</sequence>
<name>A0A1I4P5X5_9BURK</name>
<evidence type="ECO:0000313" key="2">
    <source>
        <dbReference type="Proteomes" id="UP000199470"/>
    </source>
</evidence>
<accession>A0A1I4P5X5</accession>
<gene>
    <name evidence="1" type="ORF">SAMN02982985_03288</name>
</gene>
<keyword evidence="2" id="KW-1185">Reference proteome</keyword>
<dbReference type="RefSeq" id="WP_093388775.1">
    <property type="nucleotide sequence ID" value="NZ_FOTW01000015.1"/>
</dbReference>